<accession>A0A8H3VRR5</accession>
<dbReference type="AlphaFoldDB" id="A0A8H3VRR5"/>
<dbReference type="EMBL" id="WNWR01000087">
    <property type="protein sequence ID" value="KAE9991654.1"/>
    <property type="molecule type" value="Genomic_DNA"/>
</dbReference>
<protein>
    <submittedName>
        <fullName evidence="1">Uncharacterized protein</fullName>
    </submittedName>
</protein>
<proteinExistence type="predicted"/>
<organism evidence="1 2">
    <name type="scientific">Venturia inaequalis</name>
    <name type="common">Apple scab fungus</name>
    <dbReference type="NCBI Taxonomy" id="5025"/>
    <lineage>
        <taxon>Eukaryota</taxon>
        <taxon>Fungi</taxon>
        <taxon>Dikarya</taxon>
        <taxon>Ascomycota</taxon>
        <taxon>Pezizomycotina</taxon>
        <taxon>Dothideomycetes</taxon>
        <taxon>Pleosporomycetidae</taxon>
        <taxon>Venturiales</taxon>
        <taxon>Venturiaceae</taxon>
        <taxon>Venturia</taxon>
    </lineage>
</organism>
<keyword evidence="2" id="KW-1185">Reference proteome</keyword>
<sequence>MAITSPAAKVTTAIMKPNKPPTTFLSLPRELRQKILLESYKNDDKSPWKVAPENQQWSASLNSIHPALAIDVDCVQGKSVENMMVIAGQHWCARQPSGKLTMKNEDRALVWTAYWGDAAPWYRVGRTLYLKTHKWWFQGGGFEYWHGALPSPLATVADRQVADEQIFPPWDLQGRARDMHQNSWHETVADWSGGASGVEWDKTGCRHHPSSWDEVRDVNGSPISLQQAAEQDIAWLQGQPWNIDPN</sequence>
<evidence type="ECO:0000313" key="1">
    <source>
        <dbReference type="EMBL" id="KAE9991654.1"/>
    </source>
</evidence>
<name>A0A8H3VRR5_VENIN</name>
<dbReference type="Proteomes" id="UP000490939">
    <property type="component" value="Unassembled WGS sequence"/>
</dbReference>
<comment type="caution">
    <text evidence="1">The sequence shown here is derived from an EMBL/GenBank/DDBJ whole genome shotgun (WGS) entry which is preliminary data.</text>
</comment>
<gene>
    <name evidence="1" type="ORF">EG327_011275</name>
</gene>
<evidence type="ECO:0000313" key="2">
    <source>
        <dbReference type="Proteomes" id="UP000490939"/>
    </source>
</evidence>
<reference evidence="1 2" key="1">
    <citation type="submission" date="2019-07" db="EMBL/GenBank/DDBJ databases">
        <title>Venturia inaequalis Genome Resource.</title>
        <authorList>
            <person name="Lichtner F.J."/>
        </authorList>
    </citation>
    <scope>NUCLEOTIDE SEQUENCE [LARGE SCALE GENOMIC DNA]</scope>
    <source>
        <strain evidence="1 2">DMI_063113</strain>
    </source>
</reference>